<dbReference type="InParanoid" id="A0A0G4E8B8"/>
<gene>
    <name evidence="2" type="ORF">Vbra_10815</name>
</gene>
<feature type="compositionally biased region" description="Basic and acidic residues" evidence="1">
    <location>
        <begin position="527"/>
        <end position="538"/>
    </location>
</feature>
<keyword evidence="3" id="KW-1185">Reference proteome</keyword>
<accession>A0A0G4E8B8</accession>
<feature type="region of interest" description="Disordered" evidence="1">
    <location>
        <begin position="491"/>
        <end position="548"/>
    </location>
</feature>
<organism evidence="2 3">
    <name type="scientific">Vitrella brassicaformis (strain CCMP3155)</name>
    <dbReference type="NCBI Taxonomy" id="1169540"/>
    <lineage>
        <taxon>Eukaryota</taxon>
        <taxon>Sar</taxon>
        <taxon>Alveolata</taxon>
        <taxon>Colpodellida</taxon>
        <taxon>Vitrellaceae</taxon>
        <taxon>Vitrella</taxon>
    </lineage>
</organism>
<evidence type="ECO:0000313" key="2">
    <source>
        <dbReference type="EMBL" id="CEL91655.1"/>
    </source>
</evidence>
<dbReference type="AlphaFoldDB" id="A0A0G4E8B8"/>
<feature type="compositionally biased region" description="Low complexity" evidence="1">
    <location>
        <begin position="539"/>
        <end position="548"/>
    </location>
</feature>
<protein>
    <recommendedName>
        <fullName evidence="4">Protein kinase domain-containing protein</fullName>
    </recommendedName>
</protein>
<evidence type="ECO:0000256" key="1">
    <source>
        <dbReference type="SAM" id="MobiDB-lite"/>
    </source>
</evidence>
<sequence length="548" mass="59776">MQNTNIRGFSRRGACRQRDKPAAMVSAFFFDKGVVPNGQRRVVFQDDACVGSGATATVMRAPLPPSLRPLGTHASSSSSRISSGDAAYKLVCEGEGSERQGIRRTEVAAEKERMRMLGGRPPFLPLHVAGKGTFVRGTTRETRTCLFSRLCRLKWSSVSEREGSYHLSSITARYRRTKDARQLLGDLTVVTKAVAQMATAHDYALEEGVVCVDAFANNVMLERSWLCPDPSVPLPEACQGVRMIDLANSVCTPPTDTASPPTPPPLIGRRGARVPMTKDDLKRLRQIPTGTRWLCSPEHMLLNGGTKPSAATPDAVSEPIKEAIEDLSCELQLAGALVREGLWVGEPAVVWSLCMMIELLLRAGRSMMEGVMEFFGIDDSTVPLQDQELLMVMQWDKFWELVVDDDGRPLVAGEPDTPDGQPVCPLDGLGEGEGLPWVDDWVDIIAGIAAKGLVTKQQQRGTVADIKGALSRDLDLLSEVQKAMDEELHAGAAAEGREAAEEERDEEDMASMPRRARATSTSSSSRARGETSWRDTRGTRGSRCSSRH</sequence>
<feature type="compositionally biased region" description="Acidic residues" evidence="1">
    <location>
        <begin position="500"/>
        <end position="509"/>
    </location>
</feature>
<dbReference type="PhylomeDB" id="A0A0G4E8B8"/>
<dbReference type="EMBL" id="CDMY01000007">
    <property type="protein sequence ID" value="CEL91655.1"/>
    <property type="molecule type" value="Genomic_DNA"/>
</dbReference>
<name>A0A0G4E8B8_VITBC</name>
<evidence type="ECO:0008006" key="4">
    <source>
        <dbReference type="Google" id="ProtNLM"/>
    </source>
</evidence>
<proteinExistence type="predicted"/>
<dbReference type="Proteomes" id="UP000041254">
    <property type="component" value="Unassembled WGS sequence"/>
</dbReference>
<evidence type="ECO:0000313" key="3">
    <source>
        <dbReference type="Proteomes" id="UP000041254"/>
    </source>
</evidence>
<reference evidence="2 3" key="1">
    <citation type="submission" date="2014-11" db="EMBL/GenBank/DDBJ databases">
        <authorList>
            <person name="Zhu J."/>
            <person name="Qi W."/>
            <person name="Song R."/>
        </authorList>
    </citation>
    <scope>NUCLEOTIDE SEQUENCE [LARGE SCALE GENOMIC DNA]</scope>
</reference>
<dbReference type="VEuPathDB" id="CryptoDB:Vbra_10815"/>